<name>B4JGT5_DROGR</name>
<sequence length="100" mass="11236">MVLAEGNQATSSMCFTYYNPQLDHATAEHQVAYDVCFSTFETSSQQVEIDFKKECTCSGLTCCNSSPNAYDAFRCASIKVRLLHNKQLTIGFRLMNFSIL</sequence>
<dbReference type="AlphaFoldDB" id="B4JGT5"/>
<dbReference type="PhylomeDB" id="B4JGT5"/>
<dbReference type="EMBL" id="CH916369">
    <property type="protein sequence ID" value="EDV92689.1"/>
    <property type="molecule type" value="Genomic_DNA"/>
</dbReference>
<accession>B4JGT5</accession>
<evidence type="ECO:0000313" key="3">
    <source>
        <dbReference type="Proteomes" id="UP000001070"/>
    </source>
</evidence>
<reference evidence="2 3" key="1">
    <citation type="journal article" date="2007" name="Nature">
        <title>Evolution of genes and genomes on the Drosophila phylogeny.</title>
        <authorList>
            <consortium name="Drosophila 12 Genomes Consortium"/>
            <person name="Clark A.G."/>
            <person name="Eisen M.B."/>
            <person name="Smith D.R."/>
            <person name="Bergman C.M."/>
            <person name="Oliver B."/>
            <person name="Markow T.A."/>
            <person name="Kaufman T.C."/>
            <person name="Kellis M."/>
            <person name="Gelbart W."/>
            <person name="Iyer V.N."/>
            <person name="Pollard D.A."/>
            <person name="Sackton T.B."/>
            <person name="Larracuente A.M."/>
            <person name="Singh N.D."/>
            <person name="Abad J.P."/>
            <person name="Abt D.N."/>
            <person name="Adryan B."/>
            <person name="Aguade M."/>
            <person name="Akashi H."/>
            <person name="Anderson W.W."/>
            <person name="Aquadro C.F."/>
            <person name="Ardell D.H."/>
            <person name="Arguello R."/>
            <person name="Artieri C.G."/>
            <person name="Barbash D.A."/>
            <person name="Barker D."/>
            <person name="Barsanti P."/>
            <person name="Batterham P."/>
            <person name="Batzoglou S."/>
            <person name="Begun D."/>
            <person name="Bhutkar A."/>
            <person name="Blanco E."/>
            <person name="Bosak S.A."/>
            <person name="Bradley R.K."/>
            <person name="Brand A.D."/>
            <person name="Brent M.R."/>
            <person name="Brooks A.N."/>
            <person name="Brown R.H."/>
            <person name="Butlin R.K."/>
            <person name="Caggese C."/>
            <person name="Calvi B.R."/>
            <person name="Bernardo de Carvalho A."/>
            <person name="Caspi A."/>
            <person name="Castrezana S."/>
            <person name="Celniker S.E."/>
            <person name="Chang J.L."/>
            <person name="Chapple C."/>
            <person name="Chatterji S."/>
            <person name="Chinwalla A."/>
            <person name="Civetta A."/>
            <person name="Clifton S.W."/>
            <person name="Comeron J.M."/>
            <person name="Costello J.C."/>
            <person name="Coyne J.A."/>
            <person name="Daub J."/>
            <person name="David R.G."/>
            <person name="Delcher A.L."/>
            <person name="Delehaunty K."/>
            <person name="Do C.B."/>
            <person name="Ebling H."/>
            <person name="Edwards K."/>
            <person name="Eickbush T."/>
            <person name="Evans J.D."/>
            <person name="Filipski A."/>
            <person name="Findeiss S."/>
            <person name="Freyhult E."/>
            <person name="Fulton L."/>
            <person name="Fulton R."/>
            <person name="Garcia A.C."/>
            <person name="Gardiner A."/>
            <person name="Garfield D.A."/>
            <person name="Garvin B.E."/>
            <person name="Gibson G."/>
            <person name="Gilbert D."/>
            <person name="Gnerre S."/>
            <person name="Godfrey J."/>
            <person name="Good R."/>
            <person name="Gotea V."/>
            <person name="Gravely B."/>
            <person name="Greenberg A.J."/>
            <person name="Griffiths-Jones S."/>
            <person name="Gross S."/>
            <person name="Guigo R."/>
            <person name="Gustafson E.A."/>
            <person name="Haerty W."/>
            <person name="Hahn M.W."/>
            <person name="Halligan D.L."/>
            <person name="Halpern A.L."/>
            <person name="Halter G.M."/>
            <person name="Han M.V."/>
            <person name="Heger A."/>
            <person name="Hillier L."/>
            <person name="Hinrichs A.S."/>
            <person name="Holmes I."/>
            <person name="Hoskins R.A."/>
            <person name="Hubisz M.J."/>
            <person name="Hultmark D."/>
            <person name="Huntley M.A."/>
            <person name="Jaffe D.B."/>
            <person name="Jagadeeshan S."/>
            <person name="Jeck W.R."/>
            <person name="Johnson J."/>
            <person name="Jones C.D."/>
            <person name="Jordan W.C."/>
            <person name="Karpen G.H."/>
            <person name="Kataoka E."/>
            <person name="Keightley P.D."/>
            <person name="Kheradpour P."/>
            <person name="Kirkness E.F."/>
            <person name="Koerich L.B."/>
            <person name="Kristiansen K."/>
            <person name="Kudrna D."/>
            <person name="Kulathinal R.J."/>
            <person name="Kumar S."/>
            <person name="Kwok R."/>
            <person name="Lander E."/>
            <person name="Langley C.H."/>
            <person name="Lapoint R."/>
            <person name="Lazzaro B.P."/>
            <person name="Lee S.J."/>
            <person name="Levesque L."/>
            <person name="Li R."/>
            <person name="Lin C.F."/>
            <person name="Lin M.F."/>
            <person name="Lindblad-Toh K."/>
            <person name="Llopart A."/>
            <person name="Long M."/>
            <person name="Low L."/>
            <person name="Lozovsky E."/>
            <person name="Lu J."/>
            <person name="Luo M."/>
            <person name="Machado C.A."/>
            <person name="Makalowski W."/>
            <person name="Marzo M."/>
            <person name="Matsuda M."/>
            <person name="Matzkin L."/>
            <person name="McAllister B."/>
            <person name="McBride C.S."/>
            <person name="McKernan B."/>
            <person name="McKernan K."/>
            <person name="Mendez-Lago M."/>
            <person name="Minx P."/>
            <person name="Mollenhauer M.U."/>
            <person name="Montooth K."/>
            <person name="Mount S.M."/>
            <person name="Mu X."/>
            <person name="Myers E."/>
            <person name="Negre B."/>
            <person name="Newfeld S."/>
            <person name="Nielsen R."/>
            <person name="Noor M.A."/>
            <person name="O'Grady P."/>
            <person name="Pachter L."/>
            <person name="Papaceit M."/>
            <person name="Parisi M.J."/>
            <person name="Parisi M."/>
            <person name="Parts L."/>
            <person name="Pedersen J.S."/>
            <person name="Pesole G."/>
            <person name="Phillippy A.M."/>
            <person name="Ponting C.P."/>
            <person name="Pop M."/>
            <person name="Porcelli D."/>
            <person name="Powell J.R."/>
            <person name="Prohaska S."/>
            <person name="Pruitt K."/>
            <person name="Puig M."/>
            <person name="Quesneville H."/>
            <person name="Ram K.R."/>
            <person name="Rand D."/>
            <person name="Rasmussen M.D."/>
            <person name="Reed L.K."/>
            <person name="Reenan R."/>
            <person name="Reily A."/>
            <person name="Remington K.A."/>
            <person name="Rieger T.T."/>
            <person name="Ritchie M.G."/>
            <person name="Robin C."/>
            <person name="Rogers Y.H."/>
            <person name="Rohde C."/>
            <person name="Rozas J."/>
            <person name="Rubenfield M.J."/>
            <person name="Ruiz A."/>
            <person name="Russo S."/>
            <person name="Salzberg S.L."/>
            <person name="Sanchez-Gracia A."/>
            <person name="Saranga D.J."/>
            <person name="Sato H."/>
            <person name="Schaeffer S.W."/>
            <person name="Schatz M.C."/>
            <person name="Schlenke T."/>
            <person name="Schwartz R."/>
            <person name="Segarra C."/>
            <person name="Singh R.S."/>
            <person name="Sirot L."/>
            <person name="Sirota M."/>
            <person name="Sisneros N.B."/>
            <person name="Smith C.D."/>
            <person name="Smith T.F."/>
            <person name="Spieth J."/>
            <person name="Stage D.E."/>
            <person name="Stark A."/>
            <person name="Stephan W."/>
            <person name="Strausberg R.L."/>
            <person name="Strempel S."/>
            <person name="Sturgill D."/>
            <person name="Sutton G."/>
            <person name="Sutton G.G."/>
            <person name="Tao W."/>
            <person name="Teichmann S."/>
            <person name="Tobari Y.N."/>
            <person name="Tomimura Y."/>
            <person name="Tsolas J.M."/>
            <person name="Valente V.L."/>
            <person name="Venter E."/>
            <person name="Venter J.C."/>
            <person name="Vicario S."/>
            <person name="Vieira F.G."/>
            <person name="Vilella A.J."/>
            <person name="Villasante A."/>
            <person name="Walenz B."/>
            <person name="Wang J."/>
            <person name="Wasserman M."/>
            <person name="Watts T."/>
            <person name="Wilson D."/>
            <person name="Wilson R.K."/>
            <person name="Wing R.A."/>
            <person name="Wolfner M.F."/>
            <person name="Wong A."/>
            <person name="Wong G.K."/>
            <person name="Wu C.I."/>
            <person name="Wu G."/>
            <person name="Yamamoto D."/>
            <person name="Yang H.P."/>
            <person name="Yang S.P."/>
            <person name="Yorke J.A."/>
            <person name="Yoshida K."/>
            <person name="Zdobnov E."/>
            <person name="Zhang P."/>
            <person name="Zhang Y."/>
            <person name="Zimin A.V."/>
            <person name="Baldwin J."/>
            <person name="Abdouelleil A."/>
            <person name="Abdulkadir J."/>
            <person name="Abebe A."/>
            <person name="Abera B."/>
            <person name="Abreu J."/>
            <person name="Acer S.C."/>
            <person name="Aftuck L."/>
            <person name="Alexander A."/>
            <person name="An P."/>
            <person name="Anderson E."/>
            <person name="Anderson S."/>
            <person name="Arachi H."/>
            <person name="Azer M."/>
            <person name="Bachantsang P."/>
            <person name="Barry A."/>
            <person name="Bayul T."/>
            <person name="Berlin A."/>
            <person name="Bessette D."/>
            <person name="Bloom T."/>
            <person name="Blye J."/>
            <person name="Boguslavskiy L."/>
            <person name="Bonnet C."/>
            <person name="Boukhgalter B."/>
            <person name="Bourzgui I."/>
            <person name="Brown A."/>
            <person name="Cahill P."/>
            <person name="Channer S."/>
            <person name="Cheshatsang Y."/>
            <person name="Chuda L."/>
            <person name="Citroen M."/>
            <person name="Collymore A."/>
            <person name="Cooke P."/>
            <person name="Costello M."/>
            <person name="D'Aco K."/>
            <person name="Daza R."/>
            <person name="De Haan G."/>
            <person name="DeGray S."/>
            <person name="DeMaso C."/>
            <person name="Dhargay N."/>
            <person name="Dooley K."/>
            <person name="Dooley E."/>
            <person name="Doricent M."/>
            <person name="Dorje P."/>
            <person name="Dorjee K."/>
            <person name="Dupes A."/>
            <person name="Elong R."/>
            <person name="Falk J."/>
            <person name="Farina A."/>
            <person name="Faro S."/>
            <person name="Ferguson D."/>
            <person name="Fisher S."/>
            <person name="Foley C.D."/>
            <person name="Franke A."/>
            <person name="Friedrich D."/>
            <person name="Gadbois L."/>
            <person name="Gearin G."/>
            <person name="Gearin C.R."/>
            <person name="Giannoukos G."/>
            <person name="Goode T."/>
            <person name="Graham J."/>
            <person name="Grandbois E."/>
            <person name="Grewal S."/>
            <person name="Gyaltsen K."/>
            <person name="Hafez N."/>
            <person name="Hagos B."/>
            <person name="Hall J."/>
            <person name="Henson C."/>
            <person name="Hollinger A."/>
            <person name="Honan T."/>
            <person name="Huard M.D."/>
            <person name="Hughes L."/>
            <person name="Hurhula B."/>
            <person name="Husby M.E."/>
            <person name="Kamat A."/>
            <person name="Kanga B."/>
            <person name="Kashin S."/>
            <person name="Khazanovich D."/>
            <person name="Kisner P."/>
            <person name="Lance K."/>
            <person name="Lara M."/>
            <person name="Lee W."/>
            <person name="Lennon N."/>
            <person name="Letendre F."/>
            <person name="LeVine R."/>
            <person name="Lipovsky A."/>
            <person name="Liu X."/>
            <person name="Liu J."/>
            <person name="Liu S."/>
            <person name="Lokyitsang T."/>
            <person name="Lokyitsang Y."/>
            <person name="Lubonja R."/>
            <person name="Lui A."/>
            <person name="MacDonald P."/>
            <person name="Magnisalis V."/>
            <person name="Maru K."/>
            <person name="Matthews C."/>
            <person name="McCusker W."/>
            <person name="McDonough S."/>
            <person name="Mehta T."/>
            <person name="Meldrim J."/>
            <person name="Meneus L."/>
            <person name="Mihai O."/>
            <person name="Mihalev A."/>
            <person name="Mihova T."/>
            <person name="Mittelman R."/>
            <person name="Mlenga V."/>
            <person name="Montmayeur A."/>
            <person name="Mulrain L."/>
            <person name="Navidi A."/>
            <person name="Naylor J."/>
            <person name="Negash T."/>
            <person name="Nguyen T."/>
            <person name="Nguyen N."/>
            <person name="Nicol R."/>
            <person name="Norbu C."/>
            <person name="Norbu N."/>
            <person name="Novod N."/>
            <person name="O'Neill B."/>
            <person name="Osman S."/>
            <person name="Markiewicz E."/>
            <person name="Oyono O.L."/>
            <person name="Patti C."/>
            <person name="Phunkhang P."/>
            <person name="Pierre F."/>
            <person name="Priest M."/>
            <person name="Raghuraman S."/>
            <person name="Rege F."/>
            <person name="Reyes R."/>
            <person name="Rise C."/>
            <person name="Rogov P."/>
            <person name="Ross K."/>
            <person name="Ryan E."/>
            <person name="Settipalli S."/>
            <person name="Shea T."/>
            <person name="Sherpa N."/>
            <person name="Shi L."/>
            <person name="Shih D."/>
            <person name="Sparrow T."/>
            <person name="Spaulding J."/>
            <person name="Stalker J."/>
            <person name="Stange-Thomann N."/>
            <person name="Stavropoulos S."/>
            <person name="Stone C."/>
            <person name="Strader C."/>
            <person name="Tesfaye S."/>
            <person name="Thomson T."/>
            <person name="Thoulutsang Y."/>
            <person name="Thoulutsang D."/>
            <person name="Topham K."/>
            <person name="Topping I."/>
            <person name="Tsamla T."/>
            <person name="Vassiliev H."/>
            <person name="Vo A."/>
            <person name="Wangchuk T."/>
            <person name="Wangdi T."/>
            <person name="Weiand M."/>
            <person name="Wilkinson J."/>
            <person name="Wilson A."/>
            <person name="Yadav S."/>
            <person name="Young G."/>
            <person name="Yu Q."/>
            <person name="Zembek L."/>
            <person name="Zhong D."/>
            <person name="Zimmer A."/>
            <person name="Zwirko Z."/>
            <person name="Jaffe D.B."/>
            <person name="Alvarez P."/>
            <person name="Brockman W."/>
            <person name="Butler J."/>
            <person name="Chin C."/>
            <person name="Gnerre S."/>
            <person name="Grabherr M."/>
            <person name="Kleber M."/>
            <person name="Mauceli E."/>
            <person name="MacCallum I."/>
        </authorList>
    </citation>
    <scope>NUCLEOTIDE SEQUENCE [LARGE SCALE GENOMIC DNA]</scope>
    <source>
        <strain evidence="3">Tucson 15287-2541.00</strain>
    </source>
</reference>
<evidence type="ECO:0000259" key="1">
    <source>
        <dbReference type="Pfam" id="PF05267"/>
    </source>
</evidence>
<dbReference type="Pfam" id="PF05267">
    <property type="entry name" value="DUF725"/>
    <property type="match status" value="1"/>
</dbReference>
<dbReference type="InterPro" id="IPR007931">
    <property type="entry name" value="TsetseEP"/>
</dbReference>
<dbReference type="Proteomes" id="UP000001070">
    <property type="component" value="Unassembled WGS sequence"/>
</dbReference>
<keyword evidence="3" id="KW-1185">Reference proteome</keyword>
<organism evidence="3">
    <name type="scientific">Drosophila grimshawi</name>
    <name type="common">Hawaiian fruit fly</name>
    <name type="synonym">Idiomyia grimshawi</name>
    <dbReference type="NCBI Taxonomy" id="7222"/>
    <lineage>
        <taxon>Eukaryota</taxon>
        <taxon>Metazoa</taxon>
        <taxon>Ecdysozoa</taxon>
        <taxon>Arthropoda</taxon>
        <taxon>Hexapoda</taxon>
        <taxon>Insecta</taxon>
        <taxon>Pterygota</taxon>
        <taxon>Neoptera</taxon>
        <taxon>Endopterygota</taxon>
        <taxon>Diptera</taxon>
        <taxon>Brachycera</taxon>
        <taxon>Muscomorpha</taxon>
        <taxon>Ephydroidea</taxon>
        <taxon>Drosophilidae</taxon>
        <taxon>Drosophila</taxon>
        <taxon>Hawaiian Drosophila</taxon>
    </lineage>
</organism>
<gene>
    <name evidence="2" type="primary">Dgri\GH18694</name>
    <name evidence="2" type="ORF">Dgri_GH18694</name>
</gene>
<proteinExistence type="predicted"/>
<feature type="domain" description="Protein TsetseEP" evidence="1">
    <location>
        <begin position="11"/>
        <end position="77"/>
    </location>
</feature>
<protein>
    <submittedName>
        <fullName evidence="2">GH18694</fullName>
    </submittedName>
</protein>
<evidence type="ECO:0000313" key="2">
    <source>
        <dbReference type="EMBL" id="EDV92689.1"/>
    </source>
</evidence>
<dbReference type="HOGENOM" id="CLU_2308891_0_0_1"/>
<dbReference type="InParanoid" id="B4JGT5"/>